<dbReference type="AlphaFoldDB" id="A0A392VED2"/>
<accession>A0A392VED2</accession>
<comment type="caution">
    <text evidence="2">The sequence shown here is derived from an EMBL/GenBank/DDBJ whole genome shotgun (WGS) entry which is preliminary data.</text>
</comment>
<evidence type="ECO:0000313" key="3">
    <source>
        <dbReference type="Proteomes" id="UP000265520"/>
    </source>
</evidence>
<sequence length="60" mass="6789">MEVAGVMAGLEDGNPGGPRRVRRPWISSDTWSWNDYWETMRLLMEAARSSMEGGEAMINE</sequence>
<dbReference type="Proteomes" id="UP000265520">
    <property type="component" value="Unassembled WGS sequence"/>
</dbReference>
<evidence type="ECO:0000313" key="2">
    <source>
        <dbReference type="EMBL" id="MCI86744.1"/>
    </source>
</evidence>
<proteinExistence type="predicted"/>
<evidence type="ECO:0000256" key="1">
    <source>
        <dbReference type="SAM" id="MobiDB-lite"/>
    </source>
</evidence>
<dbReference type="EMBL" id="LXQA011148483">
    <property type="protein sequence ID" value="MCI86744.1"/>
    <property type="molecule type" value="Genomic_DNA"/>
</dbReference>
<organism evidence="2 3">
    <name type="scientific">Trifolium medium</name>
    <dbReference type="NCBI Taxonomy" id="97028"/>
    <lineage>
        <taxon>Eukaryota</taxon>
        <taxon>Viridiplantae</taxon>
        <taxon>Streptophyta</taxon>
        <taxon>Embryophyta</taxon>
        <taxon>Tracheophyta</taxon>
        <taxon>Spermatophyta</taxon>
        <taxon>Magnoliopsida</taxon>
        <taxon>eudicotyledons</taxon>
        <taxon>Gunneridae</taxon>
        <taxon>Pentapetalae</taxon>
        <taxon>rosids</taxon>
        <taxon>fabids</taxon>
        <taxon>Fabales</taxon>
        <taxon>Fabaceae</taxon>
        <taxon>Papilionoideae</taxon>
        <taxon>50 kb inversion clade</taxon>
        <taxon>NPAAA clade</taxon>
        <taxon>Hologalegina</taxon>
        <taxon>IRL clade</taxon>
        <taxon>Trifolieae</taxon>
        <taxon>Trifolium</taxon>
    </lineage>
</organism>
<feature type="region of interest" description="Disordered" evidence="1">
    <location>
        <begin position="1"/>
        <end position="21"/>
    </location>
</feature>
<feature type="non-terminal residue" evidence="2">
    <location>
        <position position="60"/>
    </location>
</feature>
<reference evidence="2 3" key="1">
    <citation type="journal article" date="2018" name="Front. Plant Sci.">
        <title>Red Clover (Trifolium pratense) and Zigzag Clover (T. medium) - A Picture of Genomic Similarities and Differences.</title>
        <authorList>
            <person name="Dluhosova J."/>
            <person name="Istvanek J."/>
            <person name="Nedelnik J."/>
            <person name="Repkova J."/>
        </authorList>
    </citation>
    <scope>NUCLEOTIDE SEQUENCE [LARGE SCALE GENOMIC DNA]</scope>
    <source>
        <strain evidence="3">cv. 10/8</strain>
        <tissue evidence="2">Leaf</tissue>
    </source>
</reference>
<name>A0A392VED2_9FABA</name>
<protein>
    <submittedName>
        <fullName evidence="2">Uncharacterized protein</fullName>
    </submittedName>
</protein>
<keyword evidence="3" id="KW-1185">Reference proteome</keyword>